<dbReference type="Proteomes" id="UP000254326">
    <property type="component" value="Unassembled WGS sequence"/>
</dbReference>
<evidence type="ECO:0000259" key="1">
    <source>
        <dbReference type="Pfam" id="PF08279"/>
    </source>
</evidence>
<feature type="domain" description="Helix-turn-helix type 11" evidence="1">
    <location>
        <begin position="6"/>
        <end position="60"/>
    </location>
</feature>
<dbReference type="Pfam" id="PF08279">
    <property type="entry name" value="HTH_11"/>
    <property type="match status" value="1"/>
</dbReference>
<dbReference type="PANTHER" id="PTHR34580:SF3">
    <property type="entry name" value="PROTEIN PAFB"/>
    <property type="match status" value="1"/>
</dbReference>
<dbReference type="AlphaFoldDB" id="A0A370UBV9"/>
<name>A0A370UBV9_9GAMM</name>
<dbReference type="SUPFAM" id="SSF46785">
    <property type="entry name" value="Winged helix' DNA-binding domain"/>
    <property type="match status" value="1"/>
</dbReference>
<feature type="domain" description="WYL" evidence="2">
    <location>
        <begin position="138"/>
        <end position="200"/>
    </location>
</feature>
<dbReference type="OrthoDB" id="9807255at2"/>
<evidence type="ECO:0000259" key="2">
    <source>
        <dbReference type="Pfam" id="PF13280"/>
    </source>
</evidence>
<dbReference type="InterPro" id="IPR036390">
    <property type="entry name" value="WH_DNA-bd_sf"/>
</dbReference>
<dbReference type="InterPro" id="IPR051534">
    <property type="entry name" value="CBASS_pafABC_assoc_protein"/>
</dbReference>
<reference evidence="3 4" key="1">
    <citation type="submission" date="2018-06" db="EMBL/GenBank/DDBJ databases">
        <title>Marinomonas sp. YLB-05 draft genome sequence.</title>
        <authorList>
            <person name="Yu L."/>
            <person name="Tang X."/>
        </authorList>
    </citation>
    <scope>NUCLEOTIDE SEQUENCE [LARGE SCALE GENOMIC DNA]</scope>
    <source>
        <strain evidence="3 4">YLB-05</strain>
    </source>
</reference>
<dbReference type="InterPro" id="IPR013196">
    <property type="entry name" value="HTH_11"/>
</dbReference>
<dbReference type="PROSITE" id="PS52050">
    <property type="entry name" value="WYL"/>
    <property type="match status" value="1"/>
</dbReference>
<dbReference type="InterPro" id="IPR036388">
    <property type="entry name" value="WH-like_DNA-bd_sf"/>
</dbReference>
<organism evidence="3 4">
    <name type="scientific">Marinomonas piezotolerans</name>
    <dbReference type="NCBI Taxonomy" id="2213058"/>
    <lineage>
        <taxon>Bacteria</taxon>
        <taxon>Pseudomonadati</taxon>
        <taxon>Pseudomonadota</taxon>
        <taxon>Gammaproteobacteria</taxon>
        <taxon>Oceanospirillales</taxon>
        <taxon>Oceanospirillaceae</taxon>
        <taxon>Marinomonas</taxon>
    </lineage>
</organism>
<keyword evidence="4" id="KW-1185">Reference proteome</keyword>
<dbReference type="InterPro" id="IPR026881">
    <property type="entry name" value="WYL_dom"/>
</dbReference>
<dbReference type="PANTHER" id="PTHR34580">
    <property type="match status" value="1"/>
</dbReference>
<proteinExistence type="predicted"/>
<dbReference type="EMBL" id="QKRA01000002">
    <property type="protein sequence ID" value="RDL45293.1"/>
    <property type="molecule type" value="Genomic_DNA"/>
</dbReference>
<accession>A0A370UBV9</accession>
<sequence>MTRSERLLALLDLLRQSRRPITAEAISERLQISVRTVYRDIRSLQSQGAHIEGEAGIGYQMQPGFWLPPLMFSEQEIEALVLGMRWLKRNTDPELANSASSCMAKVLDALPAEVVDQVHHNTLLVGSRQNTDPQASHELRQAIRTESVIEFDYQDAQGALTTRRVWPFAMGYFSEATVLVAWCETRNANRHFRVDRMQNLIITAERYPTSKRLLAKQWRVEEGIPESWPI</sequence>
<comment type="caution">
    <text evidence="3">The sequence shown here is derived from an EMBL/GenBank/DDBJ whole genome shotgun (WGS) entry which is preliminary data.</text>
</comment>
<dbReference type="Pfam" id="PF13280">
    <property type="entry name" value="WYL"/>
    <property type="match status" value="1"/>
</dbReference>
<gene>
    <name evidence="3" type="ORF">DN730_06695</name>
</gene>
<protein>
    <submittedName>
        <fullName evidence="3">Transcriptional regulator</fullName>
    </submittedName>
</protein>
<dbReference type="Gene3D" id="1.10.10.10">
    <property type="entry name" value="Winged helix-like DNA-binding domain superfamily/Winged helix DNA-binding domain"/>
    <property type="match status" value="1"/>
</dbReference>
<evidence type="ECO:0000313" key="3">
    <source>
        <dbReference type="EMBL" id="RDL45293.1"/>
    </source>
</evidence>
<evidence type="ECO:0000313" key="4">
    <source>
        <dbReference type="Proteomes" id="UP000254326"/>
    </source>
</evidence>